<dbReference type="AlphaFoldDB" id="C0N2Y1"/>
<dbReference type="Proteomes" id="UP000004679">
    <property type="component" value="Unassembled WGS sequence"/>
</dbReference>
<evidence type="ECO:0000313" key="4">
    <source>
        <dbReference type="Proteomes" id="UP000004679"/>
    </source>
</evidence>
<accession>C0N2Y1</accession>
<feature type="coiled-coil region" evidence="1">
    <location>
        <begin position="367"/>
        <end position="394"/>
    </location>
</feature>
<organism evidence="3 4">
    <name type="scientific">Methylophaga thiooxydans DMS010</name>
    <dbReference type="NCBI Taxonomy" id="637616"/>
    <lineage>
        <taxon>Bacteria</taxon>
        <taxon>Pseudomonadati</taxon>
        <taxon>Pseudomonadota</taxon>
        <taxon>Gammaproteobacteria</taxon>
        <taxon>Thiotrichales</taxon>
        <taxon>Piscirickettsiaceae</taxon>
        <taxon>Methylophaga</taxon>
    </lineage>
</organism>
<evidence type="ECO:0000313" key="3">
    <source>
        <dbReference type="EMBL" id="EEF80827.1"/>
    </source>
</evidence>
<sequence>MSKYDYGVDAVRVNPSPELARWLDKSAPKAVRIILIDYEDSKFDRRPSSSSDEIILAYREFKSIPNTRPFEQLYRYVLKPVRGITAEQIIEEGKGKYIADWRSASENQYPAHMPDKVTNGTVTTDWHFCFECFGGRSKSPSHMSVGELTRINHENRYRASRPKRWQITQLSFLGKEKVDEMKNEEVTIFSGKAASEALESYQAQKVTLMAAMNDIKENKKAYKDFIKNTYRPLTFKGWAKKQGCAAEPVAYRWYGDDRVGNDNEALRGNRRFISCTSKALETYDLAPYINQYSHLKNKEKTLRDNIKGYKDSEYRVPIHSAEQMMDDAVADLEYASRQIEEVYEQRRDNAEMAQMQAQNAAYADQEVNNSMNAIQKFNNQVDQVMEDNRRMIAQINSQVRANANNAKLISDQKLTSASNQTNNTDTTASADSASVKSEPAQQDADSKDSKQKQANRLVDSARDYKMTGTSTTYYGQDTAIDLAQTNLRNQAAKLCGDTFKTQITWSQSDCNKHESDDTYMCLQNGLVNCWEQRCETEYCGTQ</sequence>
<keyword evidence="1" id="KW-0175">Coiled coil</keyword>
<gene>
    <name evidence="3" type="ORF">MDMS009_554</name>
</gene>
<evidence type="ECO:0000256" key="1">
    <source>
        <dbReference type="SAM" id="Coils"/>
    </source>
</evidence>
<keyword evidence="4" id="KW-1185">Reference proteome</keyword>
<reference evidence="3 4" key="1">
    <citation type="journal article" date="2011" name="J. Bacteriol.">
        <title>Draft genome sequence of the chemolithoheterotrophic, halophilic methylotroph Methylophaga thiooxydans DMS010.</title>
        <authorList>
            <person name="Boden R."/>
            <person name="Ferriera S."/>
            <person name="Johnson J."/>
            <person name="Kelly D.P."/>
            <person name="Murrell J.C."/>
            <person name="Schafer H."/>
        </authorList>
    </citation>
    <scope>NUCLEOTIDE SEQUENCE [LARGE SCALE GENOMIC DNA]</scope>
    <source>
        <strain evidence="3 4">DMS010</strain>
    </source>
</reference>
<feature type="compositionally biased region" description="Polar residues" evidence="2">
    <location>
        <begin position="410"/>
        <end position="435"/>
    </location>
</feature>
<proteinExistence type="predicted"/>
<dbReference type="HOGENOM" id="CLU_502320_0_0_6"/>
<name>C0N2Y1_9GAMM</name>
<dbReference type="OrthoDB" id="7063085at2"/>
<feature type="region of interest" description="Disordered" evidence="2">
    <location>
        <begin position="410"/>
        <end position="460"/>
    </location>
</feature>
<dbReference type="RefSeq" id="WP_008290336.1">
    <property type="nucleotide sequence ID" value="NZ_GG657888.1"/>
</dbReference>
<dbReference type="EMBL" id="GG657888">
    <property type="protein sequence ID" value="EEF80827.1"/>
    <property type="molecule type" value="Genomic_DNA"/>
</dbReference>
<evidence type="ECO:0000256" key="2">
    <source>
        <dbReference type="SAM" id="MobiDB-lite"/>
    </source>
</evidence>
<protein>
    <submittedName>
        <fullName evidence="3">Uncharacterized protein</fullName>
    </submittedName>
</protein>